<gene>
    <name evidence="2" type="ORF">FZC74_20605</name>
</gene>
<dbReference type="Pfam" id="PF00149">
    <property type="entry name" value="Metallophos"/>
    <property type="match status" value="1"/>
</dbReference>
<dbReference type="SUPFAM" id="SSF56300">
    <property type="entry name" value="Metallo-dependent phosphatases"/>
    <property type="match status" value="1"/>
</dbReference>
<sequence length="258" mass="29021">MIWIILGVVALFGVSLLFYMYKQAMQENIIEQTLAFPDFPQSFGKIRIFFISDIHKRKISAEFINKINNIDLVIIGGDLTEKKVPLSQVSENIEQLKELGIVFFVWGNNDYEVDYHELDSLLLQQGVKILDNTSYLFESELGDRLELVGVDDLVHERDDLATALEETKSDSFKILVSHEPEIVEKFTDGENISLVLSGHTHGGQIRIFGFGPHEKGRLTQLPHTTQLISNGFGTSLVPLRLGAPPETHILTVTTRAEA</sequence>
<accession>A0AA94WME8</accession>
<dbReference type="GO" id="GO:0008758">
    <property type="term" value="F:UDP-2,3-diacylglucosamine hydrolase activity"/>
    <property type="evidence" value="ECO:0007669"/>
    <property type="project" value="TreeGrafter"/>
</dbReference>
<protein>
    <submittedName>
        <fullName evidence="2">Metallophosphoesterase</fullName>
    </submittedName>
</protein>
<dbReference type="InterPro" id="IPR029052">
    <property type="entry name" value="Metallo-depent_PP-like"/>
</dbReference>
<dbReference type="GO" id="GO:0016020">
    <property type="term" value="C:membrane"/>
    <property type="evidence" value="ECO:0007669"/>
    <property type="project" value="GOC"/>
</dbReference>
<dbReference type="PANTHER" id="PTHR31302:SF32">
    <property type="entry name" value="PHOSPHOESTERASE"/>
    <property type="match status" value="1"/>
</dbReference>
<evidence type="ECO:0000259" key="1">
    <source>
        <dbReference type="Pfam" id="PF00149"/>
    </source>
</evidence>
<dbReference type="EMBL" id="VTEU01000017">
    <property type="protein sequence ID" value="TYS53660.1"/>
    <property type="molecule type" value="Genomic_DNA"/>
</dbReference>
<evidence type="ECO:0000313" key="3">
    <source>
        <dbReference type="Proteomes" id="UP000323393"/>
    </source>
</evidence>
<proteinExistence type="predicted"/>
<dbReference type="Proteomes" id="UP000323393">
    <property type="component" value="Unassembled WGS sequence"/>
</dbReference>
<dbReference type="Gene3D" id="3.60.21.10">
    <property type="match status" value="1"/>
</dbReference>
<dbReference type="InterPro" id="IPR051158">
    <property type="entry name" value="Metallophosphoesterase_sf"/>
</dbReference>
<feature type="domain" description="Calcineurin-like phosphoesterase" evidence="1">
    <location>
        <begin position="46"/>
        <end position="202"/>
    </location>
</feature>
<dbReference type="GO" id="GO:0009245">
    <property type="term" value="P:lipid A biosynthetic process"/>
    <property type="evidence" value="ECO:0007669"/>
    <property type="project" value="TreeGrafter"/>
</dbReference>
<evidence type="ECO:0000313" key="2">
    <source>
        <dbReference type="EMBL" id="TYS53660.1"/>
    </source>
</evidence>
<dbReference type="InterPro" id="IPR004843">
    <property type="entry name" value="Calcineurin-like_PHP"/>
</dbReference>
<dbReference type="RefSeq" id="WP_148967163.1">
    <property type="nucleotide sequence ID" value="NZ_JBNILP010000018.1"/>
</dbReference>
<dbReference type="AlphaFoldDB" id="A0AA94WME8"/>
<comment type="caution">
    <text evidence="2">The sequence shown here is derived from an EMBL/GenBank/DDBJ whole genome shotgun (WGS) entry which is preliminary data.</text>
</comment>
<name>A0AA94WME8_9BACI</name>
<reference evidence="2 3" key="1">
    <citation type="submission" date="2019-08" db="EMBL/GenBank/DDBJ databases">
        <title>Bacillus genomes from the desert of Cuatro Cienegas, Coahuila.</title>
        <authorList>
            <person name="Olmedo-Alvarez G."/>
        </authorList>
    </citation>
    <scope>NUCLEOTIDE SEQUENCE [LARGE SCALE GENOMIC DNA]</scope>
    <source>
        <strain evidence="2 3">CH88_3T</strain>
    </source>
</reference>
<dbReference type="PANTHER" id="PTHR31302">
    <property type="entry name" value="TRANSMEMBRANE PROTEIN WITH METALLOPHOSPHOESTERASE DOMAIN-RELATED"/>
    <property type="match status" value="1"/>
</dbReference>
<organism evidence="2 3">
    <name type="scientific">Sutcliffiella horikoshii</name>
    <dbReference type="NCBI Taxonomy" id="79883"/>
    <lineage>
        <taxon>Bacteria</taxon>
        <taxon>Bacillati</taxon>
        <taxon>Bacillota</taxon>
        <taxon>Bacilli</taxon>
        <taxon>Bacillales</taxon>
        <taxon>Bacillaceae</taxon>
        <taxon>Sutcliffiella</taxon>
    </lineage>
</organism>